<dbReference type="Proteomes" id="UP000001542">
    <property type="component" value="Unassembled WGS sequence"/>
</dbReference>
<evidence type="ECO:0000259" key="1">
    <source>
        <dbReference type="Pfam" id="PF11929"/>
    </source>
</evidence>
<dbReference type="OrthoDB" id="341259at2759"/>
<dbReference type="Pfam" id="PF11929">
    <property type="entry name" value="DUF3447"/>
    <property type="match status" value="1"/>
</dbReference>
<gene>
    <name evidence="2" type="ORF">TVAG_244870</name>
</gene>
<dbReference type="InterPro" id="IPR020683">
    <property type="entry name" value="DUF3447"/>
</dbReference>
<dbReference type="VEuPathDB" id="TrichDB:TVAGG3_0428210"/>
<accession>A2EMQ9</accession>
<dbReference type="AlphaFoldDB" id="A2EMQ9"/>
<reference evidence="2" key="1">
    <citation type="submission" date="2006-10" db="EMBL/GenBank/DDBJ databases">
        <authorList>
            <person name="Amadeo P."/>
            <person name="Zhao Q."/>
            <person name="Wortman J."/>
            <person name="Fraser-Liggett C."/>
            <person name="Carlton J."/>
        </authorList>
    </citation>
    <scope>NUCLEOTIDE SEQUENCE</scope>
    <source>
        <strain evidence="2">G3</strain>
    </source>
</reference>
<evidence type="ECO:0000313" key="3">
    <source>
        <dbReference type="Proteomes" id="UP000001542"/>
    </source>
</evidence>
<dbReference type="PANTHER" id="PTHR24182:SF13">
    <property type="entry name" value="LD18443P"/>
    <property type="match status" value="1"/>
</dbReference>
<organism evidence="2 3">
    <name type="scientific">Trichomonas vaginalis (strain ATCC PRA-98 / G3)</name>
    <dbReference type="NCBI Taxonomy" id="412133"/>
    <lineage>
        <taxon>Eukaryota</taxon>
        <taxon>Metamonada</taxon>
        <taxon>Parabasalia</taxon>
        <taxon>Trichomonadida</taxon>
        <taxon>Trichomonadidae</taxon>
        <taxon>Trichomonas</taxon>
    </lineage>
</organism>
<sequence>MEDDKNSLIEFTKKFDFNKHQTLESDFYPNTIHHIFGRNALSLLELCCYHGSINCFNFLTTELKLEITQGCVSYSFLSGNKEIIDKCLAEKDPNFVTMEYAVISRNIDYVNLLMDEHDLFPDYEGAAYYNNLQAFIIGLKKCRYINDYFFHSLYFGFEPVYEIILSLGANINAVKIKNNVPLIHWCAIYNNVEFA</sequence>
<feature type="domain" description="DUF3447" evidence="1">
    <location>
        <begin position="65"/>
        <end position="137"/>
    </location>
</feature>
<protein>
    <recommendedName>
        <fullName evidence="1">DUF3447 domain-containing protein</fullName>
    </recommendedName>
</protein>
<name>A2EMQ9_TRIV3</name>
<reference evidence="2" key="2">
    <citation type="journal article" date="2007" name="Science">
        <title>Draft genome sequence of the sexually transmitted pathogen Trichomonas vaginalis.</title>
        <authorList>
            <person name="Carlton J.M."/>
            <person name="Hirt R.P."/>
            <person name="Silva J.C."/>
            <person name="Delcher A.L."/>
            <person name="Schatz M."/>
            <person name="Zhao Q."/>
            <person name="Wortman J.R."/>
            <person name="Bidwell S.L."/>
            <person name="Alsmark U.C.M."/>
            <person name="Besteiro S."/>
            <person name="Sicheritz-Ponten T."/>
            <person name="Noel C.J."/>
            <person name="Dacks J.B."/>
            <person name="Foster P.G."/>
            <person name="Simillion C."/>
            <person name="Van de Peer Y."/>
            <person name="Miranda-Saavedra D."/>
            <person name="Barton G.J."/>
            <person name="Westrop G.D."/>
            <person name="Mueller S."/>
            <person name="Dessi D."/>
            <person name="Fiori P.L."/>
            <person name="Ren Q."/>
            <person name="Paulsen I."/>
            <person name="Zhang H."/>
            <person name="Bastida-Corcuera F.D."/>
            <person name="Simoes-Barbosa A."/>
            <person name="Brown M.T."/>
            <person name="Hayes R.D."/>
            <person name="Mukherjee M."/>
            <person name="Okumura C.Y."/>
            <person name="Schneider R."/>
            <person name="Smith A.J."/>
            <person name="Vanacova S."/>
            <person name="Villalvazo M."/>
            <person name="Haas B.J."/>
            <person name="Pertea M."/>
            <person name="Feldblyum T.V."/>
            <person name="Utterback T.R."/>
            <person name="Shu C.L."/>
            <person name="Osoegawa K."/>
            <person name="de Jong P.J."/>
            <person name="Hrdy I."/>
            <person name="Horvathova L."/>
            <person name="Zubacova Z."/>
            <person name="Dolezal P."/>
            <person name="Malik S.B."/>
            <person name="Logsdon J.M. Jr."/>
            <person name="Henze K."/>
            <person name="Gupta A."/>
            <person name="Wang C.C."/>
            <person name="Dunne R.L."/>
            <person name="Upcroft J.A."/>
            <person name="Upcroft P."/>
            <person name="White O."/>
            <person name="Salzberg S.L."/>
            <person name="Tang P."/>
            <person name="Chiu C.-H."/>
            <person name="Lee Y.-S."/>
            <person name="Embley T.M."/>
            <person name="Coombs G.H."/>
            <person name="Mottram J.C."/>
            <person name="Tachezy J."/>
            <person name="Fraser-Liggett C.M."/>
            <person name="Johnson P.J."/>
        </authorList>
    </citation>
    <scope>NUCLEOTIDE SEQUENCE [LARGE SCALE GENOMIC DNA]</scope>
    <source>
        <strain evidence="2">G3</strain>
    </source>
</reference>
<dbReference type="PANTHER" id="PTHR24182">
    <property type="entry name" value="ANKYRIN REPEAT AND SOCS BOX CONTAINING 4"/>
    <property type="match status" value="1"/>
</dbReference>
<dbReference type="InterPro" id="IPR036770">
    <property type="entry name" value="Ankyrin_rpt-contain_sf"/>
</dbReference>
<dbReference type="EMBL" id="DS113433">
    <property type="protein sequence ID" value="EAY06055.1"/>
    <property type="molecule type" value="Genomic_DNA"/>
</dbReference>
<dbReference type="RefSeq" id="XP_001318278.1">
    <property type="nucleotide sequence ID" value="XM_001318243.1"/>
</dbReference>
<dbReference type="KEGG" id="tva:75654498"/>
<dbReference type="InParanoid" id="A2EMQ9"/>
<dbReference type="SUPFAM" id="SSF48403">
    <property type="entry name" value="Ankyrin repeat"/>
    <property type="match status" value="1"/>
</dbReference>
<keyword evidence="3" id="KW-1185">Reference proteome</keyword>
<proteinExistence type="predicted"/>
<evidence type="ECO:0000313" key="2">
    <source>
        <dbReference type="EMBL" id="EAY06055.1"/>
    </source>
</evidence>